<reference evidence="2" key="1">
    <citation type="submission" date="2018-11" db="EMBL/GenBank/DDBJ databases">
        <authorList>
            <person name="Grassa J C."/>
        </authorList>
    </citation>
    <scope>NUCLEOTIDE SEQUENCE [LARGE SCALE GENOMIC DNA]</scope>
</reference>
<dbReference type="EnsemblPlants" id="evm.model.09.533">
    <property type="protein sequence ID" value="cds.evm.model.09.533"/>
    <property type="gene ID" value="evm.TU.09.533"/>
</dbReference>
<evidence type="ECO:0000313" key="3">
    <source>
        <dbReference type="Proteomes" id="UP000596661"/>
    </source>
</evidence>
<dbReference type="Proteomes" id="UP000596661">
    <property type="component" value="Chromosome 9"/>
</dbReference>
<proteinExistence type="predicted"/>
<dbReference type="InterPro" id="IPR043502">
    <property type="entry name" value="DNA/RNA_pol_sf"/>
</dbReference>
<dbReference type="InterPro" id="IPR044730">
    <property type="entry name" value="RNase_H-like_dom_plant"/>
</dbReference>
<dbReference type="PROSITE" id="PS50878">
    <property type="entry name" value="RT_POL"/>
    <property type="match status" value="1"/>
</dbReference>
<dbReference type="InterPro" id="IPR036397">
    <property type="entry name" value="RNaseH_sf"/>
</dbReference>
<dbReference type="Pfam" id="PF13456">
    <property type="entry name" value="RVT_3"/>
    <property type="match status" value="1"/>
</dbReference>
<feature type="domain" description="Reverse transcriptase" evidence="1">
    <location>
        <begin position="444"/>
        <end position="716"/>
    </location>
</feature>
<organism evidence="2 3">
    <name type="scientific">Cannabis sativa</name>
    <name type="common">Hemp</name>
    <name type="synonym">Marijuana</name>
    <dbReference type="NCBI Taxonomy" id="3483"/>
    <lineage>
        <taxon>Eukaryota</taxon>
        <taxon>Viridiplantae</taxon>
        <taxon>Streptophyta</taxon>
        <taxon>Embryophyta</taxon>
        <taxon>Tracheophyta</taxon>
        <taxon>Spermatophyta</taxon>
        <taxon>Magnoliopsida</taxon>
        <taxon>eudicotyledons</taxon>
        <taxon>Gunneridae</taxon>
        <taxon>Pentapetalae</taxon>
        <taxon>rosids</taxon>
        <taxon>fabids</taxon>
        <taxon>Rosales</taxon>
        <taxon>Cannabaceae</taxon>
        <taxon>Cannabis</taxon>
    </lineage>
</organism>
<dbReference type="CDD" id="cd06222">
    <property type="entry name" value="RNase_H_like"/>
    <property type="match status" value="1"/>
</dbReference>
<dbReference type="InterPro" id="IPR000477">
    <property type="entry name" value="RT_dom"/>
</dbReference>
<dbReference type="PANTHER" id="PTHR46890">
    <property type="entry name" value="NON-LTR RETROLELEMENT REVERSE TRANSCRIPTASE-LIKE PROTEIN-RELATED"/>
    <property type="match status" value="1"/>
</dbReference>
<dbReference type="Gene3D" id="3.60.10.10">
    <property type="entry name" value="Endonuclease/exonuclease/phosphatase"/>
    <property type="match status" value="1"/>
</dbReference>
<dbReference type="Pfam" id="PF03372">
    <property type="entry name" value="Exo_endo_phos"/>
    <property type="match status" value="1"/>
</dbReference>
<dbReference type="Gene3D" id="3.30.420.10">
    <property type="entry name" value="Ribonuclease H-like superfamily/Ribonuclease H"/>
    <property type="match status" value="1"/>
</dbReference>
<dbReference type="InterPro" id="IPR026960">
    <property type="entry name" value="RVT-Znf"/>
</dbReference>
<dbReference type="Pfam" id="PF00078">
    <property type="entry name" value="RVT_1"/>
    <property type="match status" value="1"/>
</dbReference>
<dbReference type="Gramene" id="evm.model.09.533">
    <property type="protein sequence ID" value="cds.evm.model.09.533"/>
    <property type="gene ID" value="evm.TU.09.533"/>
</dbReference>
<sequence>METKVDEEAMIEITRRLGYQECCCIPSIGIGGGFCVAWRRNFKIKVRNKFNFGFECVIEEGHRPSWTLFLTYGTPYGREKIAFWHWLTDVVRQCNTKWMLCGDLNAIASEAEKKGGKDYHNREGRHLQNFLLDTGGVDLGYVGPKYTWMRKKGASNSVRKWLDRAVASADWCVQFPEANVLHHPILASDHAPIVVDTQPVSCKLHYPFRFLEVWTTDPRCEEVIKDSWIKPFSGQAGIRVCRKLRDTKFSLKKWNKNVFGFCDQQLRRLYARLGILQSLESEEATAEEAEVQLEIIDLEHKLERIWKQKSRELWAAIGHCNSKFFHTSTMIRRRRNNICALLNDDSQWLLDREGMGNFFIQKFTVLFTSQQPRIEEEEFESLFVSQVTEEDNTELCRIPSKDEIKAVVWKLNPLKAPGPDGFSGVFYRKYWGTVGEEICGMVQEFFQTGKMVEKLNHTFLCLIPKSENPSSFDQFWPISLCNFGYKIIARILTDRLKPMLDKLVSPFQSAFLPGRWIAECSVLASEALHALNKIKGRRGFMAIKTDMHKAYDRLEWEFLMRVLKANGFNDKFCKMIFQCVSTVSFLILLNGAPLKPFSPGRGLRQGDPLSPYLFILCSEVLSKLMIRSEARRQISRIKIGKDSQPISHLFYADDAIFFCRANTEESEHLKTCFETYEKWSGQQINRRKSGIVFSPKVKEDEKELGERYHAWKSWADCCQPKRNGGLGFRKFKDVNMALLAKLAWYLLEGENSSKPWVNILTTKYCKVQDFWSVEAKQDDSKVWRGIPMNRDLCVKNTGFLVGDGKIDIWTKPWVPRYSPEEVRQAFSFNVTHAFTSVADLFNPGTQSWNVQLIRFQTEKKVWKDLWKLKIHARQKMLLWRILSGCLPLKNRLGYVRESDKACDFCGIQTEDDVHLFRDCHFARCLWFVSPSGVLNGNLSTLNFEEWFMWMLESKNEALILFGACVIEHIWQCRNNLIFKGCNSNLDQSIRMLNQRVKEFNSVLLQHSYSAVSNISTTNSQVCWDVQLRVDASVQEGRAGFCTVQIQNVQEEGFVILQHIAVDSVLEAEFLAIVEALKWAVEQKANTVQVESDSLIAVKALETKALPFAWGSYPAFVECCNLVKLFDVCVVSFIPRDDNSVADSLARYSRVSSVNSRCWLREIAPFVAITL</sequence>
<dbReference type="SUPFAM" id="SSF56672">
    <property type="entry name" value="DNA/RNA polymerases"/>
    <property type="match status" value="1"/>
</dbReference>
<dbReference type="InterPro" id="IPR012337">
    <property type="entry name" value="RNaseH-like_sf"/>
</dbReference>
<evidence type="ECO:0000259" key="1">
    <source>
        <dbReference type="PROSITE" id="PS50878"/>
    </source>
</evidence>
<reference evidence="2" key="2">
    <citation type="submission" date="2021-03" db="UniProtKB">
        <authorList>
            <consortium name="EnsemblPlants"/>
        </authorList>
    </citation>
    <scope>IDENTIFICATION</scope>
</reference>
<dbReference type="SUPFAM" id="SSF53098">
    <property type="entry name" value="Ribonuclease H-like"/>
    <property type="match status" value="1"/>
</dbReference>
<evidence type="ECO:0000313" key="2">
    <source>
        <dbReference type="EnsemblPlants" id="cds.evm.model.09.533"/>
    </source>
</evidence>
<dbReference type="InterPro" id="IPR002156">
    <property type="entry name" value="RNaseH_domain"/>
</dbReference>
<dbReference type="InterPro" id="IPR052343">
    <property type="entry name" value="Retrotransposon-Effector_Assoc"/>
</dbReference>
<dbReference type="InterPro" id="IPR005135">
    <property type="entry name" value="Endo/exonuclease/phosphatase"/>
</dbReference>
<dbReference type="AlphaFoldDB" id="A0A803QGJ8"/>
<dbReference type="EMBL" id="UZAU01000734">
    <property type="status" value="NOT_ANNOTATED_CDS"/>
    <property type="molecule type" value="Genomic_DNA"/>
</dbReference>
<dbReference type="OMA" id="RNNICAL"/>
<dbReference type="GO" id="GO:0004523">
    <property type="term" value="F:RNA-DNA hybrid ribonuclease activity"/>
    <property type="evidence" value="ECO:0007669"/>
    <property type="project" value="InterPro"/>
</dbReference>
<protein>
    <recommendedName>
        <fullName evidence="1">Reverse transcriptase domain-containing protein</fullName>
    </recommendedName>
</protein>
<dbReference type="Pfam" id="PF13966">
    <property type="entry name" value="zf-RVT"/>
    <property type="match status" value="1"/>
</dbReference>
<keyword evidence="3" id="KW-1185">Reference proteome</keyword>
<accession>A0A803QGJ8</accession>
<dbReference type="GO" id="GO:0003676">
    <property type="term" value="F:nucleic acid binding"/>
    <property type="evidence" value="ECO:0007669"/>
    <property type="project" value="InterPro"/>
</dbReference>
<dbReference type="SUPFAM" id="SSF56219">
    <property type="entry name" value="DNase I-like"/>
    <property type="match status" value="1"/>
</dbReference>
<name>A0A803QGJ8_CANSA</name>
<dbReference type="CDD" id="cd01650">
    <property type="entry name" value="RT_nLTR_like"/>
    <property type="match status" value="1"/>
</dbReference>
<dbReference type="InterPro" id="IPR036691">
    <property type="entry name" value="Endo/exonu/phosph_ase_sf"/>
</dbReference>
<dbReference type="PANTHER" id="PTHR46890:SF48">
    <property type="entry name" value="RNA-DIRECTED DNA POLYMERASE"/>
    <property type="match status" value="1"/>
</dbReference>